<protein>
    <submittedName>
        <fullName evidence="1">Uncharacterized protein</fullName>
    </submittedName>
</protein>
<comment type="caution">
    <text evidence="1">The sequence shown here is derived from an EMBL/GenBank/DDBJ whole genome shotgun (WGS) entry which is preliminary data.</text>
</comment>
<name>A0ABP7L745_9GAMM</name>
<evidence type="ECO:0000313" key="2">
    <source>
        <dbReference type="Proteomes" id="UP001500133"/>
    </source>
</evidence>
<sequence length="123" mass="13772">MTTLDSPCRLSMLVLSPTLHDFLIHHLMTLPFGDDPNTAHDVWASTGTRLHVLNAADRFDDIPGMDRVKRFQLIHLPEILINTPDQHVLLLSVTQDDGGGTYLLFPRDSHCPTLKALGRQAHD</sequence>
<keyword evidence="2" id="KW-1185">Reference proteome</keyword>
<accession>A0ABP7L745</accession>
<gene>
    <name evidence="1" type="ORF">GCM10022228_03790</name>
</gene>
<dbReference type="EMBL" id="BAAAZT010000016">
    <property type="protein sequence ID" value="GAA3896148.1"/>
    <property type="molecule type" value="Genomic_DNA"/>
</dbReference>
<organism evidence="1 2">
    <name type="scientific">Halomonas cibimaris</name>
    <dbReference type="NCBI Taxonomy" id="657012"/>
    <lineage>
        <taxon>Bacteria</taxon>
        <taxon>Pseudomonadati</taxon>
        <taxon>Pseudomonadota</taxon>
        <taxon>Gammaproteobacteria</taxon>
        <taxon>Oceanospirillales</taxon>
        <taxon>Halomonadaceae</taxon>
        <taxon>Halomonas</taxon>
    </lineage>
</organism>
<proteinExistence type="predicted"/>
<reference evidence="2" key="1">
    <citation type="journal article" date="2019" name="Int. J. Syst. Evol. Microbiol.">
        <title>The Global Catalogue of Microorganisms (GCM) 10K type strain sequencing project: providing services to taxonomists for standard genome sequencing and annotation.</title>
        <authorList>
            <consortium name="The Broad Institute Genomics Platform"/>
            <consortium name="The Broad Institute Genome Sequencing Center for Infectious Disease"/>
            <person name="Wu L."/>
            <person name="Ma J."/>
        </authorList>
    </citation>
    <scope>NUCLEOTIDE SEQUENCE [LARGE SCALE GENOMIC DNA]</scope>
    <source>
        <strain evidence="2">JCM 16914</strain>
    </source>
</reference>
<dbReference type="Proteomes" id="UP001500133">
    <property type="component" value="Unassembled WGS sequence"/>
</dbReference>
<evidence type="ECO:0000313" key="1">
    <source>
        <dbReference type="EMBL" id="GAA3896148.1"/>
    </source>
</evidence>
<dbReference type="RefSeq" id="WP_344701749.1">
    <property type="nucleotide sequence ID" value="NZ_BAAAZT010000016.1"/>
</dbReference>